<dbReference type="Proteomes" id="UP000037035">
    <property type="component" value="Unassembled WGS sequence"/>
</dbReference>
<name>A0A0L6U7D7_9BASI</name>
<dbReference type="VEuPathDB" id="FungiDB:VP01_9343g1"/>
<feature type="non-terminal residue" evidence="2">
    <location>
        <position position="1"/>
    </location>
</feature>
<feature type="region of interest" description="Disordered" evidence="1">
    <location>
        <begin position="1"/>
        <end position="34"/>
    </location>
</feature>
<evidence type="ECO:0000256" key="1">
    <source>
        <dbReference type="SAM" id="MobiDB-lite"/>
    </source>
</evidence>
<gene>
    <name evidence="2" type="ORF">VP01_9343g1</name>
</gene>
<comment type="caution">
    <text evidence="2">The sequence shown here is derived from an EMBL/GenBank/DDBJ whole genome shotgun (WGS) entry which is preliminary data.</text>
</comment>
<sequence length="118" mass="12894">VMFGGLDQMDVDFPKKSKGKGRGGGQCSSPRQEEELAKRALCGESQVALSLKELAKVLPMMAEELILVIWERAGLKADRNHVSFDVRSGEVELAAEVSPGLHLDTGLFPLGYIQIKRI</sequence>
<dbReference type="AlphaFoldDB" id="A0A0L6U7D7"/>
<reference evidence="2 3" key="1">
    <citation type="submission" date="2015-08" db="EMBL/GenBank/DDBJ databases">
        <title>Next Generation Sequencing and Analysis of the Genome of Puccinia sorghi L Schw, the Causal Agent of Maize Common Rust.</title>
        <authorList>
            <person name="Rochi L."/>
            <person name="Burguener G."/>
            <person name="Darino M."/>
            <person name="Turjanski A."/>
            <person name="Kreff E."/>
            <person name="Dieguez M.J."/>
            <person name="Sacco F."/>
        </authorList>
    </citation>
    <scope>NUCLEOTIDE SEQUENCE [LARGE SCALE GENOMIC DNA]</scope>
    <source>
        <strain evidence="2 3">RO10H11247</strain>
    </source>
</reference>
<accession>A0A0L6U7D7</accession>
<organism evidence="2 3">
    <name type="scientific">Puccinia sorghi</name>
    <dbReference type="NCBI Taxonomy" id="27349"/>
    <lineage>
        <taxon>Eukaryota</taxon>
        <taxon>Fungi</taxon>
        <taxon>Dikarya</taxon>
        <taxon>Basidiomycota</taxon>
        <taxon>Pucciniomycotina</taxon>
        <taxon>Pucciniomycetes</taxon>
        <taxon>Pucciniales</taxon>
        <taxon>Pucciniaceae</taxon>
        <taxon>Puccinia</taxon>
    </lineage>
</organism>
<proteinExistence type="predicted"/>
<keyword evidence="3" id="KW-1185">Reference proteome</keyword>
<dbReference type="EMBL" id="LAVV01014986">
    <property type="protein sequence ID" value="KNZ44267.1"/>
    <property type="molecule type" value="Genomic_DNA"/>
</dbReference>
<protein>
    <submittedName>
        <fullName evidence="2">Uncharacterized protein</fullName>
    </submittedName>
</protein>
<evidence type="ECO:0000313" key="2">
    <source>
        <dbReference type="EMBL" id="KNZ44267.1"/>
    </source>
</evidence>
<evidence type="ECO:0000313" key="3">
    <source>
        <dbReference type="Proteomes" id="UP000037035"/>
    </source>
</evidence>